<reference evidence="1" key="1">
    <citation type="submission" date="2021-02" db="EMBL/GenBank/DDBJ databases">
        <authorList>
            <person name="Nowell W R."/>
        </authorList>
    </citation>
    <scope>NUCLEOTIDE SEQUENCE</scope>
    <source>
        <strain evidence="1">Ploen Becks lab</strain>
    </source>
</reference>
<keyword evidence="2" id="KW-1185">Reference proteome</keyword>
<dbReference type="Proteomes" id="UP000663879">
    <property type="component" value="Unassembled WGS sequence"/>
</dbReference>
<protein>
    <recommendedName>
        <fullName evidence="3">MULE transposase domain-containing protein</fullName>
    </recommendedName>
</protein>
<dbReference type="OrthoDB" id="166868at2759"/>
<sequence>MFSYNRSKHSVFFGFGADSNNRPIISYGSSLNRTYLFATTLKLLQLNLDASNQELTIFHIDGTYKINREGYPMLVFGRSNPSRKIYPAIVGIVSKEETYAQAACSAAARQCFKDVIILMCWFHLKKAVKENIGDKKCQEFAKMIENDVNSMHYTANLQAFIQVKNDVLEKWSVISETNKEI</sequence>
<name>A0A814PGL3_9BILA</name>
<proteinExistence type="predicted"/>
<evidence type="ECO:0008006" key="3">
    <source>
        <dbReference type="Google" id="ProtNLM"/>
    </source>
</evidence>
<gene>
    <name evidence="1" type="ORF">OXX778_LOCUS21278</name>
</gene>
<organism evidence="1 2">
    <name type="scientific">Brachionus calyciflorus</name>
    <dbReference type="NCBI Taxonomy" id="104777"/>
    <lineage>
        <taxon>Eukaryota</taxon>
        <taxon>Metazoa</taxon>
        <taxon>Spiralia</taxon>
        <taxon>Gnathifera</taxon>
        <taxon>Rotifera</taxon>
        <taxon>Eurotatoria</taxon>
        <taxon>Monogononta</taxon>
        <taxon>Pseudotrocha</taxon>
        <taxon>Ploima</taxon>
        <taxon>Brachionidae</taxon>
        <taxon>Brachionus</taxon>
    </lineage>
</organism>
<dbReference type="EMBL" id="CAJNOC010007707">
    <property type="protein sequence ID" value="CAF1103637.1"/>
    <property type="molecule type" value="Genomic_DNA"/>
</dbReference>
<comment type="caution">
    <text evidence="1">The sequence shown here is derived from an EMBL/GenBank/DDBJ whole genome shotgun (WGS) entry which is preliminary data.</text>
</comment>
<accession>A0A814PGL3</accession>
<evidence type="ECO:0000313" key="1">
    <source>
        <dbReference type="EMBL" id="CAF1103637.1"/>
    </source>
</evidence>
<dbReference type="AlphaFoldDB" id="A0A814PGL3"/>
<evidence type="ECO:0000313" key="2">
    <source>
        <dbReference type="Proteomes" id="UP000663879"/>
    </source>
</evidence>